<feature type="chain" id="PRO_5030904892" evidence="1">
    <location>
        <begin position="26"/>
        <end position="440"/>
    </location>
</feature>
<dbReference type="PANTHER" id="PTHR43649">
    <property type="entry name" value="ARABINOSE-BINDING PROTEIN-RELATED"/>
    <property type="match status" value="1"/>
</dbReference>
<evidence type="ECO:0000313" key="2">
    <source>
        <dbReference type="EMBL" id="NBC68804.1"/>
    </source>
</evidence>
<name>A0A7X4YNT0_9BACL</name>
<comment type="caution">
    <text evidence="2">The sequence shown here is derived from an EMBL/GenBank/DDBJ whole genome shotgun (WGS) entry which is preliminary data.</text>
</comment>
<protein>
    <submittedName>
        <fullName evidence="2">Extracellular solute-binding protein</fullName>
    </submittedName>
</protein>
<sequence length="440" mass="49305">MRNQWRRLAKGLLLGGVLLSSAACAGPGIQEMNSYMVPPEQVGDDTQTIELAMTKSSKNAVFVSEAVTSEFEKQTGIRIKLQLLPTEQVSSVLKTKLAVGEAPDLILYNLNTAAFELNLENNFEALDGEPWAPRLVSKQQLSYNGRMYGFHLTQDAGQQGIVYNKNIFRRLGLKVPRDFGELLKVCAAIKAAGITPFFMPFKDAWATELWTSSAFADYAKKNDPMLWSDINAGRRKSADIPALTAITQQQYDLYKLGYTNSNVLRDSYDMAVDKFIGEGAAMMTMGDWFIADVLQKVPSMDLGLFPVPYARGADLAISPLGGQLFIPKKAKHMAEAKRFLEFLASKEVAQEIIDRNDFISNLRDVATPEQPAYKQEIFERYIKPGRTVMTAASSQTVDPGDKWKYLQDMFAGGITAHEVWVKWDKRFEQLMKEKQALGFW</sequence>
<dbReference type="OrthoDB" id="9798191at2"/>
<proteinExistence type="predicted"/>
<evidence type="ECO:0000313" key="3">
    <source>
        <dbReference type="Proteomes" id="UP000558113"/>
    </source>
</evidence>
<dbReference type="InterPro" id="IPR050490">
    <property type="entry name" value="Bact_solute-bd_prot1"/>
</dbReference>
<dbReference type="Gene3D" id="3.40.190.10">
    <property type="entry name" value="Periplasmic binding protein-like II"/>
    <property type="match status" value="2"/>
</dbReference>
<keyword evidence="3" id="KW-1185">Reference proteome</keyword>
<accession>A0A7X4YNT0</accession>
<dbReference type="PROSITE" id="PS51257">
    <property type="entry name" value="PROKAR_LIPOPROTEIN"/>
    <property type="match status" value="1"/>
</dbReference>
<feature type="signal peptide" evidence="1">
    <location>
        <begin position="1"/>
        <end position="25"/>
    </location>
</feature>
<keyword evidence="1" id="KW-0732">Signal</keyword>
<gene>
    <name evidence="2" type="ORF">GT003_07380</name>
</gene>
<evidence type="ECO:0000256" key="1">
    <source>
        <dbReference type="SAM" id="SignalP"/>
    </source>
</evidence>
<dbReference type="Proteomes" id="UP000558113">
    <property type="component" value="Unassembled WGS sequence"/>
</dbReference>
<reference evidence="2 3" key="1">
    <citation type="submission" date="2020-01" db="EMBL/GenBank/DDBJ databases">
        <title>Paenibacillus soybeanensis sp. nov. isolated from the nodules of soybean (Glycine max(L.) Merr).</title>
        <authorList>
            <person name="Wang H."/>
        </authorList>
    </citation>
    <scope>NUCLEOTIDE SEQUENCE [LARGE SCALE GENOMIC DNA]</scope>
    <source>
        <strain evidence="2 3">DSM 23054</strain>
    </source>
</reference>
<organism evidence="2 3">
    <name type="scientific">Paenibacillus sacheonensis</name>
    <dbReference type="NCBI Taxonomy" id="742054"/>
    <lineage>
        <taxon>Bacteria</taxon>
        <taxon>Bacillati</taxon>
        <taxon>Bacillota</taxon>
        <taxon>Bacilli</taxon>
        <taxon>Bacillales</taxon>
        <taxon>Paenibacillaceae</taxon>
        <taxon>Paenibacillus</taxon>
    </lineage>
</organism>
<dbReference type="RefSeq" id="WP_161695980.1">
    <property type="nucleotide sequence ID" value="NZ_JAAAMU010000003.1"/>
</dbReference>
<dbReference type="InterPro" id="IPR006059">
    <property type="entry name" value="SBP"/>
</dbReference>
<dbReference type="EMBL" id="JAAAMU010000003">
    <property type="protein sequence ID" value="NBC68804.1"/>
    <property type="molecule type" value="Genomic_DNA"/>
</dbReference>
<dbReference type="Pfam" id="PF01547">
    <property type="entry name" value="SBP_bac_1"/>
    <property type="match status" value="1"/>
</dbReference>
<dbReference type="SUPFAM" id="SSF53850">
    <property type="entry name" value="Periplasmic binding protein-like II"/>
    <property type="match status" value="1"/>
</dbReference>
<dbReference type="AlphaFoldDB" id="A0A7X4YNT0"/>